<proteinExistence type="predicted"/>
<name>A0A7W5BA45_9BURK</name>
<evidence type="ECO:0000313" key="2">
    <source>
        <dbReference type="Proteomes" id="UP000541535"/>
    </source>
</evidence>
<reference evidence="1 2" key="1">
    <citation type="submission" date="2020-08" db="EMBL/GenBank/DDBJ databases">
        <title>Genomic Encyclopedia of Type Strains, Phase III (KMG-III): the genomes of soil and plant-associated and newly described type strains.</title>
        <authorList>
            <person name="Whitman W."/>
        </authorList>
    </citation>
    <scope>NUCLEOTIDE SEQUENCE [LARGE SCALE GENOMIC DNA]</scope>
    <source>
        <strain evidence="1 2">CECT 8897</strain>
    </source>
</reference>
<comment type="caution">
    <text evidence="1">The sequence shown here is derived from an EMBL/GenBank/DDBJ whole genome shotgun (WGS) entry which is preliminary data.</text>
</comment>
<keyword evidence="2" id="KW-1185">Reference proteome</keyword>
<organism evidence="1 2">
    <name type="scientific">Pseudoduganella violacea</name>
    <dbReference type="NCBI Taxonomy" id="1715466"/>
    <lineage>
        <taxon>Bacteria</taxon>
        <taxon>Pseudomonadati</taxon>
        <taxon>Pseudomonadota</taxon>
        <taxon>Betaproteobacteria</taxon>
        <taxon>Burkholderiales</taxon>
        <taxon>Oxalobacteraceae</taxon>
        <taxon>Telluria group</taxon>
        <taxon>Pseudoduganella</taxon>
    </lineage>
</organism>
<gene>
    <name evidence="1" type="ORF">FHS03_002424</name>
</gene>
<dbReference type="InterPro" id="IPR037257">
    <property type="entry name" value="T2SS_E_N_sf"/>
</dbReference>
<dbReference type="EMBL" id="JACHXD010000006">
    <property type="protein sequence ID" value="MBB3119372.1"/>
    <property type="molecule type" value="Genomic_DNA"/>
</dbReference>
<dbReference type="Proteomes" id="UP000541535">
    <property type="component" value="Unassembled WGS sequence"/>
</dbReference>
<dbReference type="RefSeq" id="WP_183441218.1">
    <property type="nucleotide sequence ID" value="NZ_JACHXD010000006.1"/>
</dbReference>
<sequence>MSLLSKDRSHHLFGQLLVRHKLISEEQLQKAIEHQRATGQRLGEIFAEWELITQQHVHDILRRQRRVRMAAAFIAALFAPLESFAVQALPATAVAVQPLLPGRQESMQALSEAEMDAVTAQGLQDDVVHEIERHMKDRNVKIIGDMARLINPVLGFLDADVSMHNVVYDHSRALTTLNADGSLTLSLPSSIGEISLRNIRVQGSNPDGPSFGSISMKGIDLTGTTITLMVKH</sequence>
<dbReference type="AlphaFoldDB" id="A0A7W5BA45"/>
<protein>
    <submittedName>
        <fullName evidence="1">Uncharacterized protein</fullName>
    </submittedName>
</protein>
<dbReference type="SUPFAM" id="SSF160246">
    <property type="entry name" value="EspE N-terminal domain-like"/>
    <property type="match status" value="1"/>
</dbReference>
<accession>A0A7W5BA45</accession>
<evidence type="ECO:0000313" key="1">
    <source>
        <dbReference type="EMBL" id="MBB3119372.1"/>
    </source>
</evidence>